<sequence>MRARLDELAAWDPDTTRMSYLETAYAPVLPLVPSRILMADPSALIPPQRAAQYRAAGFETRTVPGTGHFIHTDNVNRFLAALDGWA</sequence>
<accession>A0A6P1DBT1</accession>
<proteinExistence type="predicted"/>
<dbReference type="Gene3D" id="3.40.50.1820">
    <property type="entry name" value="alpha/beta hydrolase"/>
    <property type="match status" value="1"/>
</dbReference>
<comment type="caution">
    <text evidence="1">The sequence shown here is derived from an EMBL/GenBank/DDBJ whole genome shotgun (WGS) entry which is preliminary data.</text>
</comment>
<name>A0A6P1DBT1_9NOCA</name>
<dbReference type="RefSeq" id="WP_163821477.1">
    <property type="nucleotide sequence ID" value="NZ_JAAGUY010000001.1"/>
</dbReference>
<dbReference type="AlphaFoldDB" id="A0A6P1DBT1"/>
<dbReference type="Proteomes" id="UP000468928">
    <property type="component" value="Unassembled WGS sequence"/>
</dbReference>
<evidence type="ECO:0000313" key="1">
    <source>
        <dbReference type="EMBL" id="NEW47947.1"/>
    </source>
</evidence>
<dbReference type="EMBL" id="JAAGUZ010000111">
    <property type="protein sequence ID" value="NEW47947.1"/>
    <property type="molecule type" value="Genomic_DNA"/>
</dbReference>
<protein>
    <recommendedName>
        <fullName evidence="3">Alpha/beta hydrolase</fullName>
    </recommendedName>
</protein>
<evidence type="ECO:0008006" key="3">
    <source>
        <dbReference type="Google" id="ProtNLM"/>
    </source>
</evidence>
<dbReference type="SUPFAM" id="SSF53474">
    <property type="entry name" value="alpha/beta-Hydrolases"/>
    <property type="match status" value="1"/>
</dbReference>
<evidence type="ECO:0000313" key="2">
    <source>
        <dbReference type="Proteomes" id="UP000468928"/>
    </source>
</evidence>
<gene>
    <name evidence="1" type="ORF">GV789_26465</name>
</gene>
<dbReference type="InterPro" id="IPR029058">
    <property type="entry name" value="AB_hydrolase_fold"/>
</dbReference>
<reference evidence="1 2" key="1">
    <citation type="submission" date="2020-01" db="EMBL/GenBank/DDBJ databases">
        <title>Genetics and antimicrobial susceptibilities of Nocardia species isolated from the soil; a comparison with species isolated from humans.</title>
        <authorList>
            <person name="Carrasco G."/>
            <person name="Monzon S."/>
            <person name="Sansegundo M."/>
            <person name="Garcia E."/>
            <person name="Garrido N."/>
            <person name="Medina M.J."/>
            <person name="Villalon P."/>
            <person name="Ramirez-Arocha A.C."/>
            <person name="Jimenez P."/>
            <person name="Cuesta I."/>
            <person name="Valdezate S."/>
        </authorList>
    </citation>
    <scope>NUCLEOTIDE SEQUENCE [LARGE SCALE GENOMIC DNA]</scope>
    <source>
        <strain evidence="1 2">CNM20110639</strain>
    </source>
</reference>
<organism evidence="1 2">
    <name type="scientific">Nocardia cyriacigeorgica</name>
    <dbReference type="NCBI Taxonomy" id="135487"/>
    <lineage>
        <taxon>Bacteria</taxon>
        <taxon>Bacillati</taxon>
        <taxon>Actinomycetota</taxon>
        <taxon>Actinomycetes</taxon>
        <taxon>Mycobacteriales</taxon>
        <taxon>Nocardiaceae</taxon>
        <taxon>Nocardia</taxon>
    </lineage>
</organism>